<dbReference type="AlphaFoldDB" id="A0A0H2S928"/>
<proteinExistence type="predicted"/>
<gene>
    <name evidence="1" type="ORF">SCHPADRAFT_993794</name>
</gene>
<evidence type="ECO:0000313" key="2">
    <source>
        <dbReference type="Proteomes" id="UP000053477"/>
    </source>
</evidence>
<keyword evidence="2" id="KW-1185">Reference proteome</keyword>
<reference evidence="1 2" key="1">
    <citation type="submission" date="2015-04" db="EMBL/GenBank/DDBJ databases">
        <title>Complete genome sequence of Schizopora paradoxa KUC8140, a cosmopolitan wood degrader in East Asia.</title>
        <authorList>
            <consortium name="DOE Joint Genome Institute"/>
            <person name="Min B."/>
            <person name="Park H."/>
            <person name="Jang Y."/>
            <person name="Kim J.-J."/>
            <person name="Kim K.H."/>
            <person name="Pangilinan J."/>
            <person name="Lipzen A."/>
            <person name="Riley R."/>
            <person name="Grigoriev I.V."/>
            <person name="Spatafora J.W."/>
            <person name="Choi I.-G."/>
        </authorList>
    </citation>
    <scope>NUCLEOTIDE SEQUENCE [LARGE SCALE GENOMIC DNA]</scope>
    <source>
        <strain evidence="1 2">KUC8140</strain>
    </source>
</reference>
<dbReference type="OrthoDB" id="2884925at2759"/>
<organism evidence="1 2">
    <name type="scientific">Schizopora paradoxa</name>
    <dbReference type="NCBI Taxonomy" id="27342"/>
    <lineage>
        <taxon>Eukaryota</taxon>
        <taxon>Fungi</taxon>
        <taxon>Dikarya</taxon>
        <taxon>Basidiomycota</taxon>
        <taxon>Agaricomycotina</taxon>
        <taxon>Agaricomycetes</taxon>
        <taxon>Hymenochaetales</taxon>
        <taxon>Schizoporaceae</taxon>
        <taxon>Schizopora</taxon>
    </lineage>
</organism>
<name>A0A0H2S928_9AGAM</name>
<dbReference type="SUPFAM" id="SSF52047">
    <property type="entry name" value="RNI-like"/>
    <property type="match status" value="1"/>
</dbReference>
<protein>
    <submittedName>
        <fullName evidence="1">Uncharacterized protein</fullName>
    </submittedName>
</protein>
<sequence length="570" mass="63838">MNFEEGKFESELHEVVSSWIVCKDSIPKRWKGEFQPITPMPYNDLQVLGIVGCSHLVSRARKTTQLLTSLSNTLRDLSTAIQAESEAAQENFDAVSNMCGLFLLPNELLVRIFQLIVNGDSDLVNAVRSKAAIKLSHVSQYFRSTALSCASLWSNITGSSRLDLLCLPRSKDALLDVAMEVDFAGTNPESCKLVFNQSLVDCLPHSGRWRSLEIQLMQKLHSSKIPKGNQEIRQTFRELDVHSLESLHFRHHRLSPYLFKGFQEFQNWDAPNLRHLTSIHYFPLSLPALANLTTLDMTFFPGHINLGDLWKGLSRMKVLEDFALKFESGGGNAGNDPFSDELELPSVRRVKIEMDSQPVKSVTLRTFFSSMSFCGAVNFHLKLGGKILFTFDEDAGANLDLSAELGVILQHDMQFPCVERFCLEANSLDIGDISAESFLESDSQWGEIILGVRLGLLPSLKHFTLRSNGCVIANIMELSVSGQPLHCPALETITIQIVKPAVRGVAFRIESMLEKQKKRGGWGIFRELVVMDNGGDNRASKPMKAYAGDDALEWCKRRGYRSMADNEFID</sequence>
<evidence type="ECO:0000313" key="1">
    <source>
        <dbReference type="EMBL" id="KLO18188.1"/>
    </source>
</evidence>
<dbReference type="EMBL" id="KQ085897">
    <property type="protein sequence ID" value="KLO18188.1"/>
    <property type="molecule type" value="Genomic_DNA"/>
</dbReference>
<accession>A0A0H2S928</accession>
<dbReference type="Proteomes" id="UP000053477">
    <property type="component" value="Unassembled WGS sequence"/>
</dbReference>
<dbReference type="InParanoid" id="A0A0H2S928"/>